<dbReference type="Proteomes" id="UP001497382">
    <property type="component" value="Unassembled WGS sequence"/>
</dbReference>
<reference evidence="1 2" key="1">
    <citation type="submission" date="2024-04" db="EMBL/GenBank/DDBJ databases">
        <authorList>
            <person name="Rising A."/>
            <person name="Reimegard J."/>
            <person name="Sonavane S."/>
            <person name="Akerstrom W."/>
            <person name="Nylinder S."/>
            <person name="Hedman E."/>
            <person name="Kallberg Y."/>
        </authorList>
    </citation>
    <scope>NUCLEOTIDE SEQUENCE [LARGE SCALE GENOMIC DNA]</scope>
</reference>
<organism evidence="1 2">
    <name type="scientific">Larinioides sclopetarius</name>
    <dbReference type="NCBI Taxonomy" id="280406"/>
    <lineage>
        <taxon>Eukaryota</taxon>
        <taxon>Metazoa</taxon>
        <taxon>Ecdysozoa</taxon>
        <taxon>Arthropoda</taxon>
        <taxon>Chelicerata</taxon>
        <taxon>Arachnida</taxon>
        <taxon>Araneae</taxon>
        <taxon>Araneomorphae</taxon>
        <taxon>Entelegynae</taxon>
        <taxon>Araneoidea</taxon>
        <taxon>Araneidae</taxon>
        <taxon>Larinioides</taxon>
    </lineage>
</organism>
<keyword evidence="2" id="KW-1185">Reference proteome</keyword>
<protein>
    <submittedName>
        <fullName evidence="1">Uncharacterized protein</fullName>
    </submittedName>
</protein>
<dbReference type="EMBL" id="CAXIEN010000419">
    <property type="protein sequence ID" value="CAL1297300.1"/>
    <property type="molecule type" value="Genomic_DNA"/>
</dbReference>
<dbReference type="AlphaFoldDB" id="A0AAV2BNL1"/>
<comment type="caution">
    <text evidence="1">The sequence shown here is derived from an EMBL/GenBank/DDBJ whole genome shotgun (WGS) entry which is preliminary data.</text>
</comment>
<evidence type="ECO:0000313" key="2">
    <source>
        <dbReference type="Proteomes" id="UP001497382"/>
    </source>
</evidence>
<sequence length="209" mass="24932">MSDPSDLGDMYDTTSVGNNDDPITIENVYLLAVECIVYYLRWNNIIWIPPSNPEDLRLVVEYEYFTPDLGRALVHHCITNRILRLTVNAEFDVETWLQLTDVGGRRYVKRRFHRSLFMLPRHEDDNFRYLYPWAYACYLCFRAARCNRVTFIADIFDRLSKVMHARFGISRHYYFLGRVALVYNRYHESRHERSDDEGHITDEEDDDAN</sequence>
<name>A0AAV2BNL1_9ARAC</name>
<accession>A0AAV2BNL1</accession>
<evidence type="ECO:0000313" key="1">
    <source>
        <dbReference type="EMBL" id="CAL1297300.1"/>
    </source>
</evidence>
<proteinExistence type="predicted"/>
<gene>
    <name evidence="1" type="ORF">LARSCL_LOCUS20229</name>
</gene>